<organism evidence="1 2">
    <name type="scientific">Pseudotamlana carrageenivorans</name>
    <dbReference type="NCBI Taxonomy" id="2069432"/>
    <lineage>
        <taxon>Bacteria</taxon>
        <taxon>Pseudomonadati</taxon>
        <taxon>Bacteroidota</taxon>
        <taxon>Flavobacteriia</taxon>
        <taxon>Flavobacteriales</taxon>
        <taxon>Flavobacteriaceae</taxon>
        <taxon>Pseudotamlana</taxon>
    </lineage>
</organism>
<dbReference type="KEGG" id="taj:C1A40_13880"/>
<dbReference type="AlphaFoldDB" id="A0A2I7SKL8"/>
<evidence type="ECO:0008006" key="3">
    <source>
        <dbReference type="Google" id="ProtNLM"/>
    </source>
</evidence>
<accession>A0A2I7SKL8</accession>
<protein>
    <recommendedName>
        <fullName evidence="3">Transposase</fullName>
    </recommendedName>
</protein>
<name>A0A2I7SKL8_9FLAO</name>
<evidence type="ECO:0000313" key="2">
    <source>
        <dbReference type="Proteomes" id="UP000236592"/>
    </source>
</evidence>
<dbReference type="EMBL" id="CP025938">
    <property type="protein sequence ID" value="AUS06466.1"/>
    <property type="molecule type" value="Genomic_DNA"/>
</dbReference>
<evidence type="ECO:0000313" key="1">
    <source>
        <dbReference type="EMBL" id="AUS06466.1"/>
    </source>
</evidence>
<sequence length="72" mass="8573">MTRQERLHLRNEKVRALFNQYCKKHPQWRTDAIIEEIVKRVFLSPRTIEGILRGEGIYGLSPEPSQQQKLQL</sequence>
<gene>
    <name evidence="1" type="ORF">C1A40_13880</name>
</gene>
<dbReference type="Proteomes" id="UP000236592">
    <property type="component" value="Chromosome"/>
</dbReference>
<keyword evidence="2" id="KW-1185">Reference proteome</keyword>
<dbReference type="OrthoDB" id="771086at2"/>
<reference evidence="2" key="1">
    <citation type="submission" date="2018-01" db="EMBL/GenBank/DDBJ databases">
        <title>Complete genome of Tamlana sp. UJ94.</title>
        <authorList>
            <person name="Jung J."/>
            <person name="Chung D."/>
            <person name="Bae S.S."/>
            <person name="Baek K."/>
        </authorList>
    </citation>
    <scope>NUCLEOTIDE SEQUENCE [LARGE SCALE GENOMIC DNA]</scope>
    <source>
        <strain evidence="2">UJ94</strain>
    </source>
</reference>
<dbReference type="RefSeq" id="WP_102996417.1">
    <property type="nucleotide sequence ID" value="NZ_CP025938.1"/>
</dbReference>
<proteinExistence type="predicted"/>